<proteinExistence type="predicted"/>
<name>A0A1V5ZMJ7_9BACT</name>
<dbReference type="AlphaFoldDB" id="A0A1V5ZMJ7"/>
<organism evidence="1">
    <name type="scientific">candidate division CPR1 bacterium ADurb.Bin160</name>
    <dbReference type="NCBI Taxonomy" id="1852826"/>
    <lineage>
        <taxon>Bacteria</taxon>
        <taxon>candidate division CPR1</taxon>
    </lineage>
</organism>
<comment type="caution">
    <text evidence="1">The sequence shown here is derived from an EMBL/GenBank/DDBJ whole genome shotgun (WGS) entry which is preliminary data.</text>
</comment>
<gene>
    <name evidence="1" type="ORF">BWY04_00951</name>
</gene>
<evidence type="ECO:0000313" key="1">
    <source>
        <dbReference type="EMBL" id="OQB41272.1"/>
    </source>
</evidence>
<sequence>MEVLRKNFPNFVTLGSFVILNNGHSLSFLSSNLAFILSASLTIERNFMKVKSSPCCQTLFCLKNTGHLLSSFIIIQIIINIGNNKIIQIPEQIISKVLFRTIDRQSSLECLYSMAIRFDIFSGLYTTSSKKYHSDI</sequence>
<dbReference type="EMBL" id="MWDB01000020">
    <property type="protein sequence ID" value="OQB41272.1"/>
    <property type="molecule type" value="Genomic_DNA"/>
</dbReference>
<dbReference type="Proteomes" id="UP000485621">
    <property type="component" value="Unassembled WGS sequence"/>
</dbReference>
<accession>A0A1V5ZMJ7</accession>
<reference evidence="1" key="1">
    <citation type="submission" date="2017-02" db="EMBL/GenBank/DDBJ databases">
        <title>Delving into the versatile metabolic prowess of the omnipresent phylum Bacteroidetes.</title>
        <authorList>
            <person name="Nobu M.K."/>
            <person name="Mei R."/>
            <person name="Narihiro T."/>
            <person name="Kuroda K."/>
            <person name="Liu W.-T."/>
        </authorList>
    </citation>
    <scope>NUCLEOTIDE SEQUENCE</scope>
    <source>
        <strain evidence="1">ADurb.Bin160</strain>
    </source>
</reference>
<protein>
    <submittedName>
        <fullName evidence="1">Uncharacterized protein</fullName>
    </submittedName>
</protein>